<feature type="transmembrane region" description="Helical" evidence="16">
    <location>
        <begin position="274"/>
        <end position="298"/>
    </location>
</feature>
<dbReference type="InterPro" id="IPR029503">
    <property type="entry name" value="PTS_EIIB_mannitol"/>
</dbReference>
<feature type="transmembrane region" description="Helical" evidence="16">
    <location>
        <begin position="318"/>
        <end position="340"/>
    </location>
</feature>
<evidence type="ECO:0000256" key="7">
    <source>
        <dbReference type="ARBA" id="ARBA00022475"/>
    </source>
</evidence>
<evidence type="ECO:0000256" key="10">
    <source>
        <dbReference type="ARBA" id="ARBA00022679"/>
    </source>
</evidence>
<dbReference type="InterPro" id="IPR003501">
    <property type="entry name" value="PTS_EIIB_2/3"/>
</dbReference>
<feature type="transmembrane region" description="Helical" evidence="16">
    <location>
        <begin position="100"/>
        <end position="117"/>
    </location>
</feature>
<dbReference type="SUPFAM" id="SSF52794">
    <property type="entry name" value="PTS system IIB component-like"/>
    <property type="match status" value="1"/>
</dbReference>
<keyword evidence="14 16" id="KW-0472">Membrane</keyword>
<dbReference type="GO" id="GO:0022872">
    <property type="term" value="F:protein-N(PI)-phosphohistidine-mannitol phosphotransferase system transmembrane transporter activity"/>
    <property type="evidence" value="ECO:0007669"/>
    <property type="project" value="InterPro"/>
</dbReference>
<feature type="domain" description="PTS EIIB type-2" evidence="17">
    <location>
        <begin position="382"/>
        <end position="476"/>
    </location>
</feature>
<organism evidence="19 20">
    <name type="scientific">Exiguobacterium indicum</name>
    <dbReference type="NCBI Taxonomy" id="296995"/>
    <lineage>
        <taxon>Bacteria</taxon>
        <taxon>Bacillati</taxon>
        <taxon>Bacillota</taxon>
        <taxon>Bacilli</taxon>
        <taxon>Bacillales</taxon>
        <taxon>Bacillales Family XII. Incertae Sedis</taxon>
        <taxon>Exiguobacterium</taxon>
    </lineage>
</organism>
<dbReference type="PROSITE" id="PS51099">
    <property type="entry name" value="PTS_EIIB_TYPE_2"/>
    <property type="match status" value="1"/>
</dbReference>
<dbReference type="Pfam" id="PF02302">
    <property type="entry name" value="PTS_IIB"/>
    <property type="match status" value="1"/>
</dbReference>
<comment type="subcellular location">
    <subcellularLocation>
        <location evidence="3">Cell membrane</location>
        <topology evidence="3">Multi-pass membrane protein</topology>
    </subcellularLocation>
</comment>
<dbReference type="InterPro" id="IPR036095">
    <property type="entry name" value="PTS_EIIB-like_sf"/>
</dbReference>
<evidence type="ECO:0000256" key="12">
    <source>
        <dbReference type="ARBA" id="ARBA00022692"/>
    </source>
</evidence>
<keyword evidence="13 16" id="KW-1133">Transmembrane helix</keyword>
<dbReference type="AlphaFoldDB" id="A0A0V8GKG4"/>
<dbReference type="Gene3D" id="3.40.50.2300">
    <property type="match status" value="1"/>
</dbReference>
<dbReference type="CDD" id="cd05567">
    <property type="entry name" value="PTS_IIB_mannitol"/>
    <property type="match status" value="1"/>
</dbReference>
<name>A0A0V8GKG4_9BACL</name>
<keyword evidence="11" id="KW-0598">Phosphotransferase system</keyword>
<dbReference type="NCBIfam" id="NF011663">
    <property type="entry name" value="PRK15083.1"/>
    <property type="match status" value="1"/>
</dbReference>
<feature type="domain" description="PTS EIIC type-2" evidence="18">
    <location>
        <begin position="18"/>
        <end position="349"/>
    </location>
</feature>
<dbReference type="InterPro" id="IPR013014">
    <property type="entry name" value="PTS_EIIC_2"/>
</dbReference>
<feature type="transmembrane region" description="Helical" evidence="16">
    <location>
        <begin position="21"/>
        <end position="44"/>
    </location>
</feature>
<dbReference type="EC" id="2.7.1.197" evidence="4"/>
<evidence type="ECO:0000256" key="15">
    <source>
        <dbReference type="ARBA" id="ARBA00033349"/>
    </source>
</evidence>
<reference evidence="19 20" key="1">
    <citation type="journal article" date="2015" name="Int. J. Syst. Evol. Microbiol.">
        <title>Exiguobacterium enclense sp. nov., isolated from sediment.</title>
        <authorList>
            <person name="Dastager S.G."/>
            <person name="Mawlankar R."/>
            <person name="Sonalkar V.V."/>
            <person name="Thorat M.N."/>
            <person name="Mual P."/>
            <person name="Verma A."/>
            <person name="Krishnamurthi S."/>
            <person name="Tang S.K."/>
            <person name="Li W.J."/>
        </authorList>
    </citation>
    <scope>NUCLEOTIDE SEQUENCE [LARGE SCALE GENOMIC DNA]</scope>
    <source>
        <strain evidence="19 20">NIO-1109</strain>
    </source>
</reference>
<dbReference type="PANTHER" id="PTHR30181">
    <property type="entry name" value="MANNITOL PERMEASE IIC COMPONENT"/>
    <property type="match status" value="1"/>
</dbReference>
<evidence type="ECO:0000256" key="8">
    <source>
        <dbReference type="ARBA" id="ARBA00022553"/>
    </source>
</evidence>
<keyword evidence="10" id="KW-0808">Transferase</keyword>
<dbReference type="GO" id="GO:0009401">
    <property type="term" value="P:phosphoenolpyruvate-dependent sugar phosphotransferase system"/>
    <property type="evidence" value="ECO:0007669"/>
    <property type="project" value="UniProtKB-KW"/>
</dbReference>
<evidence type="ECO:0000259" key="17">
    <source>
        <dbReference type="PROSITE" id="PS51099"/>
    </source>
</evidence>
<dbReference type="PROSITE" id="PS51104">
    <property type="entry name" value="PTS_EIIC_TYPE_2"/>
    <property type="match status" value="1"/>
</dbReference>
<feature type="transmembrane region" description="Helical" evidence="16">
    <location>
        <begin position="166"/>
        <end position="187"/>
    </location>
</feature>
<dbReference type="OrthoDB" id="9814222at2"/>
<comment type="catalytic activity">
    <reaction evidence="1">
        <text>D-mannitol(out) + N(pros)-phospho-L-histidyl-[protein] = D-mannitol 1-phosphate(in) + L-histidyl-[protein]</text>
        <dbReference type="Rhea" id="RHEA:33363"/>
        <dbReference type="Rhea" id="RHEA-COMP:9745"/>
        <dbReference type="Rhea" id="RHEA-COMP:9746"/>
        <dbReference type="ChEBI" id="CHEBI:16899"/>
        <dbReference type="ChEBI" id="CHEBI:29979"/>
        <dbReference type="ChEBI" id="CHEBI:61381"/>
        <dbReference type="ChEBI" id="CHEBI:64837"/>
        <dbReference type="EC" id="2.7.1.197"/>
    </reaction>
</comment>
<evidence type="ECO:0000256" key="11">
    <source>
        <dbReference type="ARBA" id="ARBA00022683"/>
    </source>
</evidence>
<keyword evidence="9" id="KW-0762">Sugar transport</keyword>
<evidence type="ECO:0000256" key="1">
    <source>
        <dbReference type="ARBA" id="ARBA00001655"/>
    </source>
</evidence>
<evidence type="ECO:0000256" key="9">
    <source>
        <dbReference type="ARBA" id="ARBA00022597"/>
    </source>
</evidence>
<comment type="function">
    <text evidence="2">The phosphoenolpyruvate-dependent sugar phosphotransferase system (sugar PTS), a major carbohydrate active transport system, catalyzes the phosphorylation of incoming sugar substrates concomitantly with their translocation across the cell membrane. The enzyme II CmtAB PTS system is involved in D-mannitol transport.</text>
</comment>
<accession>A0A0V8GKG4</accession>
<evidence type="ECO:0000256" key="4">
    <source>
        <dbReference type="ARBA" id="ARBA00011909"/>
    </source>
</evidence>
<dbReference type="RefSeq" id="WP_058264855.1">
    <property type="nucleotide sequence ID" value="NZ_FMYN01000001.1"/>
</dbReference>
<dbReference type="Proteomes" id="UP000053797">
    <property type="component" value="Unassembled WGS sequence"/>
</dbReference>
<evidence type="ECO:0000259" key="18">
    <source>
        <dbReference type="PROSITE" id="PS51104"/>
    </source>
</evidence>
<evidence type="ECO:0000256" key="16">
    <source>
        <dbReference type="SAM" id="Phobius"/>
    </source>
</evidence>
<dbReference type="NCBIfam" id="TIGR00851">
    <property type="entry name" value="mtlA"/>
    <property type="match status" value="1"/>
</dbReference>
<dbReference type="GO" id="GO:0005886">
    <property type="term" value="C:plasma membrane"/>
    <property type="evidence" value="ECO:0007669"/>
    <property type="project" value="UniProtKB-SubCell"/>
</dbReference>
<protein>
    <recommendedName>
        <fullName evidence="5">PTS system mannitol-specific EIICB component</fullName>
        <ecNumber evidence="4">2.7.1.197</ecNumber>
    </recommendedName>
    <alternativeName>
        <fullName evidence="15">EIICB-Mtl</fullName>
    </alternativeName>
</protein>
<dbReference type="EMBL" id="LNQL01000001">
    <property type="protein sequence ID" value="KSU50791.1"/>
    <property type="molecule type" value="Genomic_DNA"/>
</dbReference>
<dbReference type="GO" id="GO:0090563">
    <property type="term" value="F:protein-phosphocysteine-sugar phosphotransferase activity"/>
    <property type="evidence" value="ECO:0007669"/>
    <property type="project" value="TreeGrafter"/>
</dbReference>
<evidence type="ECO:0000256" key="13">
    <source>
        <dbReference type="ARBA" id="ARBA00022989"/>
    </source>
</evidence>
<evidence type="ECO:0000256" key="2">
    <source>
        <dbReference type="ARBA" id="ARBA00002434"/>
    </source>
</evidence>
<dbReference type="InterPro" id="IPR003352">
    <property type="entry name" value="PTS_EIIC"/>
</dbReference>
<gene>
    <name evidence="19" type="ORF">AS033_05265</name>
</gene>
<evidence type="ECO:0000256" key="14">
    <source>
        <dbReference type="ARBA" id="ARBA00023136"/>
    </source>
</evidence>
<dbReference type="Pfam" id="PF02378">
    <property type="entry name" value="PTS_EIIC"/>
    <property type="match status" value="1"/>
</dbReference>
<keyword evidence="7" id="KW-1003">Cell membrane</keyword>
<evidence type="ECO:0000256" key="5">
    <source>
        <dbReference type="ARBA" id="ARBA00021825"/>
    </source>
</evidence>
<dbReference type="InterPro" id="IPR004718">
    <property type="entry name" value="PTS_IIC_mtl"/>
</dbReference>
<keyword evidence="12 16" id="KW-0812">Transmembrane</keyword>
<feature type="transmembrane region" description="Helical" evidence="16">
    <location>
        <begin position="138"/>
        <end position="160"/>
    </location>
</feature>
<comment type="caution">
    <text evidence="19">The sequence shown here is derived from an EMBL/GenBank/DDBJ whole genome shotgun (WGS) entry which is preliminary data.</text>
</comment>
<keyword evidence="6" id="KW-0813">Transport</keyword>
<sequence length="476" mass="49731">MATAQNGARGIRVQVQRFGSFLSGMVMPNIGAFIAWGIITALFIPTGWAPNKELGELVGPTITYLLPLLIGYTGGKLMHDVRGGVVGTLATMGVIVGTEIPMFLGAMIMGPLGGYVIKKFDQLIEGKVKPGLEMLVNNFSVGIIGGLLMLGGFKVFGPLMTGLDDIMAAAVGAIVSAHLLPLASLFIEPAKILFLNNAINHGILSPLGLDQVNEAGKSVLFLLEANPGPGLGLLLAYSFFGSGAAKKTAPGAAFIQFIGGIHEIYFPYVLMKPVLLLAMIAGGMSGILTFVLFDVGLVAPASPGSIIAVLAMASRGSYIGLIAGVLVSASVTFVVSTVLLKTSKAKETSLEEASANVSAMKGKQSIASTLVSADAKPLAEVEHIIFACDAGMGSSAMGASVLRNKINKAGLPIKVTNTSISQLPQNAELIITHRDLTERAKEQVPTAEHRSVDNFLNAGYYDQLVHEIETARNKIS</sequence>
<evidence type="ECO:0000313" key="19">
    <source>
        <dbReference type="EMBL" id="KSU50791.1"/>
    </source>
</evidence>
<keyword evidence="8" id="KW-0597">Phosphoprotein</keyword>
<dbReference type="PANTHER" id="PTHR30181:SF2">
    <property type="entry name" value="PTS SYSTEM MANNITOL-SPECIFIC EIICBA COMPONENT"/>
    <property type="match status" value="1"/>
</dbReference>
<proteinExistence type="predicted"/>
<evidence type="ECO:0000256" key="6">
    <source>
        <dbReference type="ARBA" id="ARBA00022448"/>
    </source>
</evidence>
<evidence type="ECO:0000256" key="3">
    <source>
        <dbReference type="ARBA" id="ARBA00004651"/>
    </source>
</evidence>
<evidence type="ECO:0000313" key="20">
    <source>
        <dbReference type="Proteomes" id="UP000053797"/>
    </source>
</evidence>
<dbReference type="InterPro" id="IPR050893">
    <property type="entry name" value="Sugar_PTS"/>
</dbReference>
<dbReference type="InterPro" id="IPR013011">
    <property type="entry name" value="PTS_EIIB_2"/>
</dbReference>